<feature type="transmembrane region" description="Helical" evidence="2">
    <location>
        <begin position="20"/>
        <end position="41"/>
    </location>
</feature>
<protein>
    <submittedName>
        <fullName evidence="3">Uncharacterized protein</fullName>
    </submittedName>
</protein>
<keyword evidence="4" id="KW-1185">Reference proteome</keyword>
<sequence>MKTGRLIEVWGDTVDSVHLGWAMAIGCAISLGAFLLANRILAGLVAAPEMARAYSMLVGLAGCLMAGALCARLFPPKREVVDRAADPAWRETLMAELRAEPGGFGRLADLPPAAVAELKEMGLYDLFAAEEKAAATAQSGPALRSDSLRAEPAAREARA</sequence>
<feature type="region of interest" description="Disordered" evidence="1">
    <location>
        <begin position="136"/>
        <end position="159"/>
    </location>
</feature>
<proteinExistence type="predicted"/>
<evidence type="ECO:0000256" key="2">
    <source>
        <dbReference type="SAM" id="Phobius"/>
    </source>
</evidence>
<dbReference type="PROSITE" id="PS51257">
    <property type="entry name" value="PROKAR_LIPOPROTEIN"/>
    <property type="match status" value="1"/>
</dbReference>
<keyword evidence="2" id="KW-1133">Transmembrane helix</keyword>
<keyword evidence="2" id="KW-0812">Transmembrane</keyword>
<dbReference type="RefSeq" id="WP_200194823.1">
    <property type="nucleotide sequence ID" value="NZ_JAENHM010000051.1"/>
</dbReference>
<dbReference type="Proteomes" id="UP000652760">
    <property type="component" value="Unassembled WGS sequence"/>
</dbReference>
<reference evidence="4" key="1">
    <citation type="submission" date="2021-01" db="EMBL/GenBank/DDBJ databases">
        <title>Genome public.</title>
        <authorList>
            <person name="Liu C."/>
            <person name="Sun Q."/>
        </authorList>
    </citation>
    <scope>NUCLEOTIDE SEQUENCE [LARGE SCALE GENOMIC DNA]</scope>
    <source>
        <strain evidence="4">YIM B02556</strain>
    </source>
</reference>
<feature type="transmembrane region" description="Helical" evidence="2">
    <location>
        <begin position="53"/>
        <end position="74"/>
    </location>
</feature>
<evidence type="ECO:0000313" key="3">
    <source>
        <dbReference type="EMBL" id="MBK1839132.1"/>
    </source>
</evidence>
<comment type="caution">
    <text evidence="3">The sequence shown here is derived from an EMBL/GenBank/DDBJ whole genome shotgun (WGS) entry which is preliminary data.</text>
</comment>
<dbReference type="EMBL" id="JAENHM010000051">
    <property type="protein sequence ID" value="MBK1839132.1"/>
    <property type="molecule type" value="Genomic_DNA"/>
</dbReference>
<feature type="compositionally biased region" description="Basic and acidic residues" evidence="1">
    <location>
        <begin position="146"/>
        <end position="159"/>
    </location>
</feature>
<evidence type="ECO:0000256" key="1">
    <source>
        <dbReference type="SAM" id="MobiDB-lite"/>
    </source>
</evidence>
<gene>
    <name evidence="3" type="ORF">JHL17_17105</name>
</gene>
<name>A0ABS1F774_9PROT</name>
<evidence type="ECO:0000313" key="4">
    <source>
        <dbReference type="Proteomes" id="UP000652760"/>
    </source>
</evidence>
<organism evidence="3 4">
    <name type="scientific">Azospirillum endophyticum</name>
    <dbReference type="NCBI Taxonomy" id="2800326"/>
    <lineage>
        <taxon>Bacteria</taxon>
        <taxon>Pseudomonadati</taxon>
        <taxon>Pseudomonadota</taxon>
        <taxon>Alphaproteobacteria</taxon>
        <taxon>Rhodospirillales</taxon>
        <taxon>Azospirillaceae</taxon>
        <taxon>Azospirillum</taxon>
    </lineage>
</organism>
<accession>A0ABS1F774</accession>
<keyword evidence="2" id="KW-0472">Membrane</keyword>